<comment type="caution">
    <text evidence="3">The sequence shown here is derived from an EMBL/GenBank/DDBJ whole genome shotgun (WGS) entry which is preliminary data.</text>
</comment>
<gene>
    <name evidence="3" type="ORF">AFE02nite_30290</name>
</gene>
<dbReference type="PANTHER" id="PTHR11717">
    <property type="entry name" value="LOW MOLECULAR WEIGHT PROTEIN TYROSINE PHOSPHATASE"/>
    <property type="match status" value="1"/>
</dbReference>
<dbReference type="OrthoDB" id="9784339at2"/>
<keyword evidence="4" id="KW-1185">Reference proteome</keyword>
<evidence type="ECO:0000256" key="1">
    <source>
        <dbReference type="ARBA" id="ARBA00013064"/>
    </source>
</evidence>
<dbReference type="Proteomes" id="UP000321484">
    <property type="component" value="Unassembled WGS sequence"/>
</dbReference>
<proteinExistence type="predicted"/>
<accession>A0A511Z1G6</accession>
<dbReference type="Gene3D" id="3.40.50.2300">
    <property type="match status" value="1"/>
</dbReference>
<dbReference type="InterPro" id="IPR050438">
    <property type="entry name" value="LMW_PTPase"/>
</dbReference>
<reference evidence="3 4" key="1">
    <citation type="submission" date="2019-07" db="EMBL/GenBank/DDBJ databases">
        <title>Whole genome shotgun sequence of Actinotalea fermentans NBRC 105374.</title>
        <authorList>
            <person name="Hosoyama A."/>
            <person name="Uohara A."/>
            <person name="Ohji S."/>
            <person name="Ichikawa N."/>
        </authorList>
    </citation>
    <scope>NUCLEOTIDE SEQUENCE [LARGE SCALE GENOMIC DNA]</scope>
    <source>
        <strain evidence="3 4">NBRC 105374</strain>
    </source>
</reference>
<evidence type="ECO:0000313" key="3">
    <source>
        <dbReference type="EMBL" id="GEN81295.1"/>
    </source>
</evidence>
<dbReference type="SUPFAM" id="SSF52788">
    <property type="entry name" value="Phosphotyrosine protein phosphatases I"/>
    <property type="match status" value="1"/>
</dbReference>
<feature type="domain" description="Phosphotyrosine protein phosphatase I" evidence="2">
    <location>
        <begin position="2"/>
        <end position="175"/>
    </location>
</feature>
<dbReference type="EC" id="3.1.3.48" evidence="1"/>
<sequence>MVCTGNICRSPAAELLLAHALGPDAGVQVASAGTHAVVGAGVHPPMARLLAATGTPYDAFLARQLTPAHVREASVVVAMTRRHRGHVVELLPAAVRRTFTYRELARFADAVAPELPAGTPAERLAALLPLAAAQRGRVPVDPADDDIDDPYQRGDAAYEKAFAQVREATASLVRALRG</sequence>
<dbReference type="AlphaFoldDB" id="A0A511Z1G6"/>
<dbReference type="InterPro" id="IPR036196">
    <property type="entry name" value="Ptyr_pPase_sf"/>
</dbReference>
<evidence type="ECO:0000313" key="4">
    <source>
        <dbReference type="Proteomes" id="UP000321484"/>
    </source>
</evidence>
<dbReference type="EMBL" id="BJYK01000010">
    <property type="protein sequence ID" value="GEN81295.1"/>
    <property type="molecule type" value="Genomic_DNA"/>
</dbReference>
<dbReference type="PANTHER" id="PTHR11717:SF7">
    <property type="entry name" value="LOW MOLECULAR WEIGHT PHOSPHOTYROSINE PROTEIN PHOSPHATASE"/>
    <property type="match status" value="1"/>
</dbReference>
<dbReference type="Pfam" id="PF01451">
    <property type="entry name" value="LMWPc"/>
    <property type="match status" value="1"/>
</dbReference>
<dbReference type="GO" id="GO:0004725">
    <property type="term" value="F:protein tyrosine phosphatase activity"/>
    <property type="evidence" value="ECO:0007669"/>
    <property type="project" value="UniProtKB-EC"/>
</dbReference>
<evidence type="ECO:0000259" key="2">
    <source>
        <dbReference type="SMART" id="SM00226"/>
    </source>
</evidence>
<name>A0A511Z1G6_9CELL</name>
<dbReference type="SMART" id="SM00226">
    <property type="entry name" value="LMWPc"/>
    <property type="match status" value="1"/>
</dbReference>
<organism evidence="3 4">
    <name type="scientific">Actinotalea fermentans</name>
    <dbReference type="NCBI Taxonomy" id="43671"/>
    <lineage>
        <taxon>Bacteria</taxon>
        <taxon>Bacillati</taxon>
        <taxon>Actinomycetota</taxon>
        <taxon>Actinomycetes</taxon>
        <taxon>Micrococcales</taxon>
        <taxon>Cellulomonadaceae</taxon>
        <taxon>Actinotalea</taxon>
    </lineage>
</organism>
<protein>
    <recommendedName>
        <fullName evidence="1">protein-tyrosine-phosphatase</fullName>
        <ecNumber evidence="1">3.1.3.48</ecNumber>
    </recommendedName>
</protein>
<dbReference type="InterPro" id="IPR023485">
    <property type="entry name" value="Ptyr_pPase"/>
</dbReference>